<name>A0AAE3AHB5_9FIRM</name>
<keyword evidence="4 8" id="KW-1003">Cell membrane</keyword>
<feature type="transmembrane region" description="Helical" evidence="8">
    <location>
        <begin position="287"/>
        <end position="313"/>
    </location>
</feature>
<dbReference type="AlphaFoldDB" id="A0AAE3AHB5"/>
<proteinExistence type="inferred from homology"/>
<keyword evidence="7 8" id="KW-0472">Membrane</keyword>
<dbReference type="RefSeq" id="WP_308449161.1">
    <property type="nucleotide sequence ID" value="NZ_JAJEQC010000006.1"/>
</dbReference>
<reference evidence="9" key="1">
    <citation type="submission" date="2021-10" db="EMBL/GenBank/DDBJ databases">
        <title>Anaerobic single-cell dispensing facilitates the cultivation of human gut bacteria.</title>
        <authorList>
            <person name="Afrizal A."/>
        </authorList>
    </citation>
    <scope>NUCLEOTIDE SEQUENCE</scope>
    <source>
        <strain evidence="9">CLA-AA-H250</strain>
    </source>
</reference>
<organism evidence="9 10">
    <name type="scientific">Hominenteromicrobium mulieris</name>
    <dbReference type="NCBI Taxonomy" id="2885357"/>
    <lineage>
        <taxon>Bacteria</taxon>
        <taxon>Bacillati</taxon>
        <taxon>Bacillota</taxon>
        <taxon>Clostridia</taxon>
        <taxon>Eubacteriales</taxon>
        <taxon>Oscillospiraceae</taxon>
        <taxon>Hominenteromicrobium</taxon>
    </lineage>
</organism>
<evidence type="ECO:0000313" key="9">
    <source>
        <dbReference type="EMBL" id="MCC2136785.1"/>
    </source>
</evidence>
<evidence type="ECO:0000256" key="7">
    <source>
        <dbReference type="ARBA" id="ARBA00023136"/>
    </source>
</evidence>
<keyword evidence="6 8" id="KW-1133">Transmembrane helix</keyword>
<keyword evidence="3 8" id="KW-0813">Transport</keyword>
<comment type="subcellular location">
    <subcellularLocation>
        <location evidence="1 8">Cell membrane</location>
        <topology evidence="1 8">Multi-pass membrane protein</topology>
    </subcellularLocation>
</comment>
<evidence type="ECO:0000256" key="5">
    <source>
        <dbReference type="ARBA" id="ARBA00022692"/>
    </source>
</evidence>
<feature type="transmembrane region" description="Helical" evidence="8">
    <location>
        <begin position="67"/>
        <end position="90"/>
    </location>
</feature>
<feature type="transmembrane region" description="Helical" evidence="8">
    <location>
        <begin position="203"/>
        <end position="221"/>
    </location>
</feature>
<dbReference type="Pfam" id="PF01235">
    <property type="entry name" value="Na_Ala_symp"/>
    <property type="match status" value="1"/>
</dbReference>
<dbReference type="PANTHER" id="PTHR30330">
    <property type="entry name" value="AGSS FAMILY TRANSPORTER, SODIUM-ALANINE"/>
    <property type="match status" value="1"/>
</dbReference>
<comment type="caution">
    <text evidence="9">The sequence shown here is derived from an EMBL/GenBank/DDBJ whole genome shotgun (WGS) entry which is preliminary data.</text>
</comment>
<feature type="transmembrane region" description="Helical" evidence="8">
    <location>
        <begin position="140"/>
        <end position="159"/>
    </location>
</feature>
<dbReference type="EMBL" id="JAJEQC010000006">
    <property type="protein sequence ID" value="MCC2136785.1"/>
    <property type="molecule type" value="Genomic_DNA"/>
</dbReference>
<evidence type="ECO:0000256" key="6">
    <source>
        <dbReference type="ARBA" id="ARBA00022989"/>
    </source>
</evidence>
<accession>A0AAE3AHB5</accession>
<dbReference type="Proteomes" id="UP001199424">
    <property type="component" value="Unassembled WGS sequence"/>
</dbReference>
<feature type="transmembrane region" description="Helical" evidence="8">
    <location>
        <begin position="337"/>
        <end position="364"/>
    </location>
</feature>
<keyword evidence="8" id="KW-0769">Symport</keyword>
<comment type="similarity">
    <text evidence="2 8">Belongs to the alanine or glycine:cation symporter (AGCS) (TC 2.A.25) family.</text>
</comment>
<evidence type="ECO:0000256" key="4">
    <source>
        <dbReference type="ARBA" id="ARBA00022475"/>
    </source>
</evidence>
<sequence length="434" mass="45060">MNESFSAFVRVLTAVLWGPHVLLLILLAGVWFTLRGRFMQVTKLPGMTRGALCGTQRCGGFSAFQSLTASLAGSLGTGNILGVAAAILVGGAGAVVWMWIAAFFGMMTVYAEGVLAAKFGTKNAPGAIGYVQKAFGRHGAKIYAAGCVLSALGMGTMAQTGAASSVLVPMGVPRVLAGVVFAGLLLLCVRGGLPKAVRVTEKLVPFMAGLFLALCAAVLLLRGSHIPGAVRNMLKGAFSLKAGAGGVCGMILAMREGISRGVFTNEAGLGSGTFATFRTENKTPEQIGTLGALQVFIDTILLCTITALCMLVSPVRDFSPEAALSVFSLVLGRFGELSAGVCVALFAFASVLAWSCYGMDALLYLLPKKGAAEKRIYMAFSALSCFLGCMSPFLGVLNVCDAFNGLMALLNVPALLVLTPQVFAKQIAQKPKKV</sequence>
<dbReference type="PRINTS" id="PR00175">
    <property type="entry name" value="NAALASMPORT"/>
</dbReference>
<protein>
    <submittedName>
        <fullName evidence="9">Amino acid carrier protein</fullName>
    </submittedName>
</protein>
<evidence type="ECO:0000256" key="1">
    <source>
        <dbReference type="ARBA" id="ARBA00004651"/>
    </source>
</evidence>
<dbReference type="GO" id="GO:0005886">
    <property type="term" value="C:plasma membrane"/>
    <property type="evidence" value="ECO:0007669"/>
    <property type="project" value="UniProtKB-SubCell"/>
</dbReference>
<evidence type="ECO:0000256" key="8">
    <source>
        <dbReference type="RuleBase" id="RU363064"/>
    </source>
</evidence>
<dbReference type="NCBIfam" id="TIGR00835">
    <property type="entry name" value="agcS"/>
    <property type="match status" value="1"/>
</dbReference>
<dbReference type="InterPro" id="IPR001463">
    <property type="entry name" value="Na/Ala_symport"/>
</dbReference>
<dbReference type="PANTHER" id="PTHR30330:SF1">
    <property type="entry name" value="AMINO-ACID CARRIER PROTEIN ALST"/>
    <property type="match status" value="1"/>
</dbReference>
<keyword evidence="5 8" id="KW-0812">Transmembrane</keyword>
<feature type="transmembrane region" description="Helical" evidence="8">
    <location>
        <begin position="12"/>
        <end position="34"/>
    </location>
</feature>
<gene>
    <name evidence="9" type="ORF">LKD31_07120</name>
</gene>
<evidence type="ECO:0000256" key="2">
    <source>
        <dbReference type="ARBA" id="ARBA00009261"/>
    </source>
</evidence>
<feature type="transmembrane region" description="Helical" evidence="8">
    <location>
        <begin position="171"/>
        <end position="191"/>
    </location>
</feature>
<evidence type="ECO:0000313" key="10">
    <source>
        <dbReference type="Proteomes" id="UP001199424"/>
    </source>
</evidence>
<feature type="transmembrane region" description="Helical" evidence="8">
    <location>
        <begin position="376"/>
        <end position="397"/>
    </location>
</feature>
<evidence type="ECO:0000256" key="3">
    <source>
        <dbReference type="ARBA" id="ARBA00022448"/>
    </source>
</evidence>
<feature type="transmembrane region" description="Helical" evidence="8">
    <location>
        <begin position="403"/>
        <end position="424"/>
    </location>
</feature>
<keyword evidence="10" id="KW-1185">Reference proteome</keyword>
<dbReference type="GO" id="GO:0005283">
    <property type="term" value="F:amino acid:sodium symporter activity"/>
    <property type="evidence" value="ECO:0007669"/>
    <property type="project" value="InterPro"/>
</dbReference>